<proteinExistence type="predicted"/>
<dbReference type="InParanoid" id="A0A4V3SI41"/>
<dbReference type="AlphaFoldDB" id="A0A4V3SI41"/>
<dbReference type="InterPro" id="IPR036770">
    <property type="entry name" value="Ankyrin_rpt-contain_sf"/>
</dbReference>
<organism evidence="1 2">
    <name type="scientific">Ascodesmis nigricans</name>
    <dbReference type="NCBI Taxonomy" id="341454"/>
    <lineage>
        <taxon>Eukaryota</taxon>
        <taxon>Fungi</taxon>
        <taxon>Dikarya</taxon>
        <taxon>Ascomycota</taxon>
        <taxon>Pezizomycotina</taxon>
        <taxon>Pezizomycetes</taxon>
        <taxon>Pezizales</taxon>
        <taxon>Ascodesmidaceae</taxon>
        <taxon>Ascodesmis</taxon>
    </lineage>
</organism>
<evidence type="ECO:0000313" key="2">
    <source>
        <dbReference type="Proteomes" id="UP000298138"/>
    </source>
</evidence>
<dbReference type="Proteomes" id="UP000298138">
    <property type="component" value="Unassembled WGS sequence"/>
</dbReference>
<reference evidence="1 2" key="1">
    <citation type="submission" date="2019-04" db="EMBL/GenBank/DDBJ databases">
        <title>Comparative genomics and transcriptomics to analyze fruiting body development in filamentous ascomycetes.</title>
        <authorList>
            <consortium name="DOE Joint Genome Institute"/>
            <person name="Lutkenhaus R."/>
            <person name="Traeger S."/>
            <person name="Breuer J."/>
            <person name="Kuo A."/>
            <person name="Lipzen A."/>
            <person name="Pangilinan J."/>
            <person name="Dilworth D."/>
            <person name="Sandor L."/>
            <person name="Poggeler S."/>
            <person name="Barry K."/>
            <person name="Grigoriev I.V."/>
            <person name="Nowrousian M."/>
        </authorList>
    </citation>
    <scope>NUCLEOTIDE SEQUENCE [LARGE SCALE GENOMIC DNA]</scope>
    <source>
        <strain evidence="1 2">CBS 389.68</strain>
    </source>
</reference>
<evidence type="ECO:0008006" key="3">
    <source>
        <dbReference type="Google" id="ProtNLM"/>
    </source>
</evidence>
<dbReference type="EMBL" id="ML220139">
    <property type="protein sequence ID" value="TGZ78624.1"/>
    <property type="molecule type" value="Genomic_DNA"/>
</dbReference>
<gene>
    <name evidence="1" type="ORF">EX30DRAFT_383585</name>
</gene>
<evidence type="ECO:0000313" key="1">
    <source>
        <dbReference type="EMBL" id="TGZ78624.1"/>
    </source>
</evidence>
<sequence length="268" mass="30660">MPHPRLYNGSTPEHRTASNIAMAWVPITQSSKPFMTMRQIIKRLLERDSSSYFMKLLPELQLIIAEYLLTRELLYLAQSCHHLHNLLSTVMLRRLAHFTIEPPLNDKRHSTLQIAAATHSVTKLKSLLIACSRVSIRLTTQAVNRPDSTELTPLLSAIVAPKSNQPGSDNDQYLTVQLLLLYGANPEQSCLRTVRRMYGHTNPYYLYYRCQENRWQSPLVYIVLLQQYSIMELLLACGIDVAAPVHPDEFVPLYAAQMRRDTTATKLL</sequence>
<dbReference type="Gene3D" id="1.25.40.20">
    <property type="entry name" value="Ankyrin repeat-containing domain"/>
    <property type="match status" value="1"/>
</dbReference>
<accession>A0A4V3SI41</accession>
<protein>
    <recommendedName>
        <fullName evidence="3">F-box domain-containing protein</fullName>
    </recommendedName>
</protein>
<name>A0A4V3SI41_9PEZI</name>
<keyword evidence="2" id="KW-1185">Reference proteome</keyword>
<dbReference type="SUPFAM" id="SSF48403">
    <property type="entry name" value="Ankyrin repeat"/>
    <property type="match status" value="1"/>
</dbReference>